<name>A0A5P3VR93_9BURK</name>
<sequence>MVIPAVTLTLAPGEVYAGYLLGKDGEPGHHMILLPGEVSMPWEKAMEWAASIGGDLPTRREQSLLYANVSENFKRDWYWSNTQYAGYSGYAWRQDFYDGGQDFYREGNEFRARAVRRIPAQ</sequence>
<organism evidence="1 2">
    <name type="scientific">Cupriavidus oxalaticus</name>
    <dbReference type="NCBI Taxonomy" id="96344"/>
    <lineage>
        <taxon>Bacteria</taxon>
        <taxon>Pseudomonadati</taxon>
        <taxon>Pseudomonadota</taxon>
        <taxon>Betaproteobacteria</taxon>
        <taxon>Burkholderiales</taxon>
        <taxon>Burkholderiaceae</taxon>
        <taxon>Cupriavidus</taxon>
    </lineage>
</organism>
<accession>A0A5P3VR93</accession>
<reference evidence="1 2" key="1">
    <citation type="submission" date="2018-09" db="EMBL/GenBank/DDBJ databases">
        <title>Complete genome sequence of Cupriavidus oxalaticus T2, a bacterium capable of phenol tolerance and degradation.</title>
        <authorList>
            <person name="Yan J."/>
        </authorList>
    </citation>
    <scope>NUCLEOTIDE SEQUENCE [LARGE SCALE GENOMIC DNA]</scope>
    <source>
        <strain evidence="1 2">T2</strain>
    </source>
</reference>
<proteinExistence type="predicted"/>
<protein>
    <submittedName>
        <fullName evidence="1">DUF1566 domain-containing protein</fullName>
    </submittedName>
</protein>
<evidence type="ECO:0000313" key="1">
    <source>
        <dbReference type="EMBL" id="QEZ48525.1"/>
    </source>
</evidence>
<gene>
    <name evidence="1" type="ORF">D2917_24000</name>
</gene>
<dbReference type="AlphaFoldDB" id="A0A5P3VR93"/>
<dbReference type="Proteomes" id="UP000325743">
    <property type="component" value="Chromosome 2"/>
</dbReference>
<dbReference type="EMBL" id="CP032519">
    <property type="protein sequence ID" value="QEZ48525.1"/>
    <property type="molecule type" value="Genomic_DNA"/>
</dbReference>
<evidence type="ECO:0000313" key="2">
    <source>
        <dbReference type="Proteomes" id="UP000325743"/>
    </source>
</evidence>